<dbReference type="InterPro" id="IPR000157">
    <property type="entry name" value="TIR_dom"/>
</dbReference>
<dbReference type="Pfam" id="PF13676">
    <property type="entry name" value="TIR_2"/>
    <property type="match status" value="1"/>
</dbReference>
<accession>A0A844Z7A0</accession>
<dbReference type="EMBL" id="WTYZ01000001">
    <property type="protein sequence ID" value="MXO81789.1"/>
    <property type="molecule type" value="Genomic_DNA"/>
</dbReference>
<evidence type="ECO:0000313" key="3">
    <source>
        <dbReference type="EMBL" id="MXO81789.1"/>
    </source>
</evidence>
<comment type="caution">
    <text evidence="3">The sequence shown here is derived from an EMBL/GenBank/DDBJ whole genome shotgun (WGS) entry which is preliminary data.</text>
</comment>
<dbReference type="Proteomes" id="UP000460290">
    <property type="component" value="Unassembled WGS sequence"/>
</dbReference>
<keyword evidence="1" id="KW-0472">Membrane</keyword>
<keyword evidence="4" id="KW-1185">Reference proteome</keyword>
<dbReference type="GO" id="GO:0007165">
    <property type="term" value="P:signal transduction"/>
    <property type="evidence" value="ECO:0007669"/>
    <property type="project" value="InterPro"/>
</dbReference>
<organism evidence="3 4">
    <name type="scientific">Pontixanthobacter aestiaquae</name>
    <dbReference type="NCBI Taxonomy" id="1509367"/>
    <lineage>
        <taxon>Bacteria</taxon>
        <taxon>Pseudomonadati</taxon>
        <taxon>Pseudomonadota</taxon>
        <taxon>Alphaproteobacteria</taxon>
        <taxon>Sphingomonadales</taxon>
        <taxon>Erythrobacteraceae</taxon>
        <taxon>Pontixanthobacter</taxon>
    </lineage>
</organism>
<dbReference type="Gene3D" id="3.40.50.10140">
    <property type="entry name" value="Toll/interleukin-1 receptor homology (TIR) domain"/>
    <property type="match status" value="1"/>
</dbReference>
<name>A0A844Z7A0_9SPHN</name>
<protein>
    <submittedName>
        <fullName evidence="3">TIR domain-containing protein</fullName>
    </submittedName>
</protein>
<keyword evidence="1" id="KW-1133">Transmembrane helix</keyword>
<dbReference type="RefSeq" id="WP_160612155.1">
    <property type="nucleotide sequence ID" value="NZ_JAUFQM010000001.1"/>
</dbReference>
<dbReference type="SUPFAM" id="SSF52200">
    <property type="entry name" value="Toll/Interleukin receptor TIR domain"/>
    <property type="match status" value="1"/>
</dbReference>
<feature type="transmembrane region" description="Helical" evidence="1">
    <location>
        <begin position="188"/>
        <end position="210"/>
    </location>
</feature>
<dbReference type="OrthoDB" id="7308181at2"/>
<evidence type="ECO:0000259" key="2">
    <source>
        <dbReference type="Pfam" id="PF13676"/>
    </source>
</evidence>
<proteinExistence type="predicted"/>
<gene>
    <name evidence="3" type="ORF">GRI35_00190</name>
</gene>
<feature type="domain" description="TIR" evidence="2">
    <location>
        <begin position="18"/>
        <end position="152"/>
    </location>
</feature>
<reference evidence="3 4" key="1">
    <citation type="submission" date="2019-12" db="EMBL/GenBank/DDBJ databases">
        <title>Genomic-based taxomic classification of the family Erythrobacteraceae.</title>
        <authorList>
            <person name="Xu L."/>
        </authorList>
    </citation>
    <scope>NUCLEOTIDE SEQUENCE [LARGE SCALE GENOMIC DNA]</scope>
    <source>
        <strain evidence="3 4">KCTC 42006</strain>
    </source>
</reference>
<evidence type="ECO:0000256" key="1">
    <source>
        <dbReference type="SAM" id="Phobius"/>
    </source>
</evidence>
<sequence>MADSDATDHTLESRFKAFVSYSHADKAAARKLHRKLETYRLPKYLRELEGSTINERPTGERIGPIFRDREDLPAAEDLSESVKKALSVSEALIVLCSPDAQKSPWVAREIELFRELHPGRPVLAAILRGEPEEAFPEPLKQGREPLAADLRREGDGPRLGFLKIVAGIAGVPLDALINRDAQRRVRRVTAITAAAVAAMVVMALMTTFALQARNEAQTQREGAEDVIEFMMTDLRTDLRGVGRLDVMESVNKRAIRFYEDQGDTSDLPVDSALRWARILHALGEDKTITAVGEGVDFEAAGALFEQANGVTQQLLEDSPDDPARVYTHAQSQFWLGYDAYLQKNYEATAKYWIEYDRLATKLRDLGSNDYNGLREMGFAQGNLCTLALEDADALSGRAVDFCARSLDYMQGVWQTNRDKPSKLDLVNRLSWYSRALELDEDADDSPEMYYRALQITDELLEADPDNRDYQEVWLTLQTAAAKTDLSAGKLVAASQRLNLARDKIVELVEADQSNSRWRARMLEIEQISKAMEGKTND</sequence>
<evidence type="ECO:0000313" key="4">
    <source>
        <dbReference type="Proteomes" id="UP000460290"/>
    </source>
</evidence>
<dbReference type="InterPro" id="IPR035897">
    <property type="entry name" value="Toll_tir_struct_dom_sf"/>
</dbReference>
<keyword evidence="1" id="KW-0812">Transmembrane</keyword>
<dbReference type="AlphaFoldDB" id="A0A844Z7A0"/>